<dbReference type="SUPFAM" id="SSF55008">
    <property type="entry name" value="HMA, heavy metal-associated domain"/>
    <property type="match status" value="1"/>
</dbReference>
<keyword evidence="3" id="KW-1185">Reference proteome</keyword>
<accession>A0AAE3LAB1</accession>
<dbReference type="PROSITE" id="PS50846">
    <property type="entry name" value="HMA_2"/>
    <property type="match status" value="1"/>
</dbReference>
<dbReference type="EMBL" id="LKAJ02000002">
    <property type="protein sequence ID" value="MCS5712785.1"/>
    <property type="molecule type" value="Genomic_DNA"/>
</dbReference>
<dbReference type="InterPro" id="IPR006121">
    <property type="entry name" value="HMA_dom"/>
</dbReference>
<organism evidence="2 3">
    <name type="scientific">Candidatus Berkiella aquae</name>
    <dbReference type="NCBI Taxonomy" id="295108"/>
    <lineage>
        <taxon>Bacteria</taxon>
        <taxon>Pseudomonadati</taxon>
        <taxon>Pseudomonadota</taxon>
        <taxon>Gammaproteobacteria</taxon>
        <taxon>Candidatus Berkiellales</taxon>
        <taxon>Candidatus Berkiellaceae</taxon>
        <taxon>Candidatus Berkiella</taxon>
    </lineage>
</organism>
<evidence type="ECO:0000313" key="3">
    <source>
        <dbReference type="Proteomes" id="UP000051497"/>
    </source>
</evidence>
<dbReference type="Proteomes" id="UP000051497">
    <property type="component" value="Unassembled WGS sequence"/>
</dbReference>
<name>A0AAE3LAB1_9GAMM</name>
<dbReference type="GO" id="GO:0046872">
    <property type="term" value="F:metal ion binding"/>
    <property type="evidence" value="ECO:0007669"/>
    <property type="project" value="InterPro"/>
</dbReference>
<feature type="domain" description="HMA" evidence="1">
    <location>
        <begin position="1"/>
        <end position="55"/>
    </location>
</feature>
<evidence type="ECO:0000313" key="2">
    <source>
        <dbReference type="EMBL" id="MCS5712785.1"/>
    </source>
</evidence>
<reference evidence="2" key="2">
    <citation type="submission" date="2021-06" db="EMBL/GenBank/DDBJ databases">
        <title>Genomic Description and Analysis of Intracellular Bacteria, Candidatus Berkiella cookevillensis and Candidatus Berkiella aquae.</title>
        <authorList>
            <person name="Kidane D.T."/>
            <person name="Mehari Y.T."/>
            <person name="Rice F.C."/>
            <person name="Arivett B.A."/>
            <person name="Farone A.L."/>
            <person name="Berk S.G."/>
            <person name="Farone M.B."/>
        </authorList>
    </citation>
    <scope>NUCLEOTIDE SEQUENCE</scope>
    <source>
        <strain evidence="2">HT99</strain>
    </source>
</reference>
<sequence length="61" mass="6507">MTCGGCVSKVKHAVNSLDQSANVHIDLKSGLVEVQSRHPTAEIVKIIKTLGYEVTNVTEGT</sequence>
<reference evidence="2" key="1">
    <citation type="journal article" date="2016" name="Genome Announc.">
        <title>Draft Genome Sequences of Two Novel Amoeba-Resistant Intranuclear Bacteria, 'Candidatus Berkiella cookevillensis' and 'Candidatus Berkiella aquae'.</title>
        <authorList>
            <person name="Mehari Y.T."/>
            <person name="Arivett B.A."/>
            <person name="Farone A.L."/>
            <person name="Gunderson J.H."/>
            <person name="Farone M.B."/>
        </authorList>
    </citation>
    <scope>NUCLEOTIDE SEQUENCE</scope>
    <source>
        <strain evidence="2">HT99</strain>
    </source>
</reference>
<dbReference type="InterPro" id="IPR036163">
    <property type="entry name" value="HMA_dom_sf"/>
</dbReference>
<dbReference type="Pfam" id="PF00403">
    <property type="entry name" value="HMA"/>
    <property type="match status" value="1"/>
</dbReference>
<dbReference type="AlphaFoldDB" id="A0AAE3LAB1"/>
<dbReference type="CDD" id="cd00371">
    <property type="entry name" value="HMA"/>
    <property type="match status" value="1"/>
</dbReference>
<dbReference type="Gene3D" id="3.30.70.100">
    <property type="match status" value="1"/>
</dbReference>
<protein>
    <submittedName>
        <fullName evidence="2">Heavy-metal-associated domain-containing protein</fullName>
    </submittedName>
</protein>
<evidence type="ECO:0000259" key="1">
    <source>
        <dbReference type="PROSITE" id="PS50846"/>
    </source>
</evidence>
<proteinExistence type="predicted"/>
<gene>
    <name evidence="2" type="ORF">HT99x_015200</name>
</gene>
<comment type="caution">
    <text evidence="2">The sequence shown here is derived from an EMBL/GenBank/DDBJ whole genome shotgun (WGS) entry which is preliminary data.</text>
</comment>